<keyword evidence="5 7" id="KW-1133">Transmembrane helix</keyword>
<name>A0A850NV88_9PROT</name>
<comment type="caution">
    <text evidence="9">The sequence shown here is derived from an EMBL/GenBank/DDBJ whole genome shotgun (WGS) entry which is preliminary data.</text>
</comment>
<keyword evidence="4 7" id="KW-0812">Transmembrane</keyword>
<feature type="domain" description="Major facilitator superfamily (MFS) profile" evidence="8">
    <location>
        <begin position="31"/>
        <end position="87"/>
    </location>
</feature>
<comment type="similarity">
    <text evidence="2">Belongs to the major facilitator superfamily. Sugar transporter (TC 2.A.1.1) family.</text>
</comment>
<dbReference type="InterPro" id="IPR005828">
    <property type="entry name" value="MFS_sugar_transport-like"/>
</dbReference>
<evidence type="ECO:0000256" key="4">
    <source>
        <dbReference type="ARBA" id="ARBA00022692"/>
    </source>
</evidence>
<dbReference type="Gene3D" id="1.20.1250.20">
    <property type="entry name" value="MFS general substrate transporter like domains"/>
    <property type="match status" value="1"/>
</dbReference>
<dbReference type="PANTHER" id="PTHR48023">
    <property type="entry name" value="D-XYLOSE-PROTON SYMPORTER-LIKE 2"/>
    <property type="match status" value="1"/>
</dbReference>
<sequence>MPDTTLSNCVRDAATQAAGLPRRRSVPVSLIAAVAALGGLLFGYDTGIISAALLFIGDTFALDDTVKQIVTAAIVAGALVGCLAAGP</sequence>
<evidence type="ECO:0000313" key="10">
    <source>
        <dbReference type="Proteomes" id="UP000565205"/>
    </source>
</evidence>
<dbReference type="SUPFAM" id="SSF103473">
    <property type="entry name" value="MFS general substrate transporter"/>
    <property type="match status" value="1"/>
</dbReference>
<evidence type="ECO:0000256" key="6">
    <source>
        <dbReference type="ARBA" id="ARBA00023136"/>
    </source>
</evidence>
<feature type="non-terminal residue" evidence="9">
    <location>
        <position position="87"/>
    </location>
</feature>
<dbReference type="AlphaFoldDB" id="A0A850NV88"/>
<dbReference type="InterPro" id="IPR020846">
    <property type="entry name" value="MFS_dom"/>
</dbReference>
<dbReference type="PANTHER" id="PTHR48023:SF4">
    <property type="entry name" value="D-XYLOSE-PROTON SYMPORTER-LIKE 2"/>
    <property type="match status" value="1"/>
</dbReference>
<gene>
    <name evidence="9" type="ORF">HUK83_10395</name>
</gene>
<comment type="subcellular location">
    <subcellularLocation>
        <location evidence="1">Membrane</location>
    </subcellularLocation>
</comment>
<keyword evidence="6 7" id="KW-0472">Membrane</keyword>
<evidence type="ECO:0000256" key="5">
    <source>
        <dbReference type="ARBA" id="ARBA00022989"/>
    </source>
</evidence>
<accession>A0A850NV88</accession>
<evidence type="ECO:0000256" key="2">
    <source>
        <dbReference type="ARBA" id="ARBA00010992"/>
    </source>
</evidence>
<dbReference type="PROSITE" id="PS50850">
    <property type="entry name" value="MFS"/>
    <property type="match status" value="1"/>
</dbReference>
<dbReference type="InterPro" id="IPR036259">
    <property type="entry name" value="MFS_trans_sf"/>
</dbReference>
<evidence type="ECO:0000256" key="7">
    <source>
        <dbReference type="SAM" id="Phobius"/>
    </source>
</evidence>
<dbReference type="Pfam" id="PF00083">
    <property type="entry name" value="Sugar_tr"/>
    <property type="match status" value="1"/>
</dbReference>
<feature type="transmembrane region" description="Helical" evidence="7">
    <location>
        <begin position="68"/>
        <end position="86"/>
    </location>
</feature>
<keyword evidence="3" id="KW-0813">Transport</keyword>
<proteinExistence type="inferred from homology"/>
<evidence type="ECO:0000256" key="3">
    <source>
        <dbReference type="ARBA" id="ARBA00022448"/>
    </source>
</evidence>
<dbReference type="GO" id="GO:0016020">
    <property type="term" value="C:membrane"/>
    <property type="evidence" value="ECO:0007669"/>
    <property type="project" value="UniProtKB-SubCell"/>
</dbReference>
<organism evidence="9 10">
    <name type="scientific">Endobacter medicaginis</name>
    <dbReference type="NCBI Taxonomy" id="1181271"/>
    <lineage>
        <taxon>Bacteria</taxon>
        <taxon>Pseudomonadati</taxon>
        <taxon>Pseudomonadota</taxon>
        <taxon>Alphaproteobacteria</taxon>
        <taxon>Acetobacterales</taxon>
        <taxon>Acetobacteraceae</taxon>
        <taxon>Endobacter</taxon>
    </lineage>
</organism>
<protein>
    <submittedName>
        <fullName evidence="9">MFS transporter</fullName>
    </submittedName>
</protein>
<feature type="transmembrane region" description="Helical" evidence="7">
    <location>
        <begin position="30"/>
        <end position="56"/>
    </location>
</feature>
<dbReference type="GO" id="GO:0022857">
    <property type="term" value="F:transmembrane transporter activity"/>
    <property type="evidence" value="ECO:0007669"/>
    <property type="project" value="InterPro"/>
</dbReference>
<evidence type="ECO:0000259" key="8">
    <source>
        <dbReference type="PROSITE" id="PS50850"/>
    </source>
</evidence>
<evidence type="ECO:0000313" key="9">
    <source>
        <dbReference type="EMBL" id="NVN30738.1"/>
    </source>
</evidence>
<dbReference type="InterPro" id="IPR050820">
    <property type="entry name" value="MFS_Sugar_Transporter"/>
</dbReference>
<dbReference type="Proteomes" id="UP000565205">
    <property type="component" value="Unassembled WGS sequence"/>
</dbReference>
<dbReference type="EMBL" id="JABXXQ010000209">
    <property type="protein sequence ID" value="NVN30738.1"/>
    <property type="molecule type" value="Genomic_DNA"/>
</dbReference>
<dbReference type="GO" id="GO:1904659">
    <property type="term" value="P:D-glucose transmembrane transport"/>
    <property type="evidence" value="ECO:0007669"/>
    <property type="project" value="TreeGrafter"/>
</dbReference>
<evidence type="ECO:0000256" key="1">
    <source>
        <dbReference type="ARBA" id="ARBA00004370"/>
    </source>
</evidence>
<reference evidence="9 10" key="1">
    <citation type="submission" date="2020-06" db="EMBL/GenBank/DDBJ databases">
        <title>Description of novel acetic acid bacteria.</title>
        <authorList>
            <person name="Sombolestani A."/>
        </authorList>
    </citation>
    <scope>NUCLEOTIDE SEQUENCE [LARGE SCALE GENOMIC DNA]</scope>
    <source>
        <strain evidence="9 10">LMG 26838</strain>
    </source>
</reference>